<keyword evidence="1 2" id="KW-0732">Signal</keyword>
<gene>
    <name evidence="4" type="ORF">FEZ63_20135</name>
</gene>
<feature type="domain" description="M23ase beta-sheet core" evidence="3">
    <location>
        <begin position="61"/>
        <end position="178"/>
    </location>
</feature>
<evidence type="ECO:0000313" key="4">
    <source>
        <dbReference type="EMBL" id="KAB0265094.1"/>
    </source>
</evidence>
<accession>A0A5N3P5T3</accession>
<dbReference type="PANTHER" id="PTHR21666:SF289">
    <property type="entry name" value="L-ALA--D-GLU ENDOPEPTIDASE"/>
    <property type="match status" value="1"/>
</dbReference>
<dbReference type="InterPro" id="IPR016047">
    <property type="entry name" value="M23ase_b-sheet_dom"/>
</dbReference>
<dbReference type="AlphaFoldDB" id="A0A5N3P5T3"/>
<dbReference type="Proteomes" id="UP000325684">
    <property type="component" value="Unassembled WGS sequence"/>
</dbReference>
<dbReference type="OrthoDB" id="5489603at2"/>
<comment type="caution">
    <text evidence="4">The sequence shown here is derived from an EMBL/GenBank/DDBJ whole genome shotgun (WGS) entry which is preliminary data.</text>
</comment>
<dbReference type="InterPro" id="IPR011055">
    <property type="entry name" value="Dup_hybrid_motif"/>
</dbReference>
<sequence length="326" mass="34287">MILGLLAAAFLSPAAMAQDISLRLPVACEVGKTCFIQHYVDRDPSTAAKDFQCGSLTYDGHDGTDIRIPTMAAQKAGVAVLAAADGKVLRGRDGVADVSIAESDRASVGNRECGNGVVIDHGQGFETQYCHMAKGSLSVRPGDDIKAGDQIGRVGLSGMTEFPHLHFTLRRDGKVVDPFAFGAEANSCGGGRSLWDAKTASMLSYRAGDVLNQGFADGPVTMAAVESGAIEQTVPSARSPALVAYVRAIGLKGGDAQFLTLVDPDGKTLAENKPAALDRDKAQWMLFSGIKAPSGGFRPGLYRAHYKVTRDGKTAIEQAFAIDLKP</sequence>
<dbReference type="InterPro" id="IPR050570">
    <property type="entry name" value="Cell_wall_metabolism_enzyme"/>
</dbReference>
<dbReference type="EMBL" id="VCMV01000043">
    <property type="protein sequence ID" value="KAB0265094.1"/>
    <property type="molecule type" value="Genomic_DNA"/>
</dbReference>
<dbReference type="SUPFAM" id="SSF51261">
    <property type="entry name" value="Duplicated hybrid motif"/>
    <property type="match status" value="1"/>
</dbReference>
<evidence type="ECO:0000256" key="2">
    <source>
        <dbReference type="SAM" id="SignalP"/>
    </source>
</evidence>
<name>A0A5N3P5T3_9HYPH</name>
<dbReference type="CDD" id="cd12797">
    <property type="entry name" value="M23_peptidase"/>
    <property type="match status" value="1"/>
</dbReference>
<dbReference type="GO" id="GO:0004222">
    <property type="term" value="F:metalloendopeptidase activity"/>
    <property type="evidence" value="ECO:0007669"/>
    <property type="project" value="TreeGrafter"/>
</dbReference>
<feature type="signal peptide" evidence="2">
    <location>
        <begin position="1"/>
        <end position="17"/>
    </location>
</feature>
<evidence type="ECO:0000313" key="5">
    <source>
        <dbReference type="Proteomes" id="UP000325684"/>
    </source>
</evidence>
<reference evidence="4 5" key="1">
    <citation type="journal article" date="2019" name="Microorganisms">
        <title>Genome Insights into the Novel Species Microvirga brassicacearum, a Rapeseed Endophyte with Biotechnological Potential.</title>
        <authorList>
            <person name="Jimenez-Gomez A."/>
            <person name="Saati-Santamaria Z."/>
            <person name="Igual J.M."/>
            <person name="Rivas R."/>
            <person name="Mateos P.F."/>
            <person name="Garcia-Fraile P."/>
        </authorList>
    </citation>
    <scope>NUCLEOTIDE SEQUENCE [LARGE SCALE GENOMIC DNA]</scope>
    <source>
        <strain evidence="4 5">CDVBN77</strain>
    </source>
</reference>
<evidence type="ECO:0000259" key="3">
    <source>
        <dbReference type="Pfam" id="PF01551"/>
    </source>
</evidence>
<dbReference type="Pfam" id="PF01551">
    <property type="entry name" value="Peptidase_M23"/>
    <property type="match status" value="1"/>
</dbReference>
<keyword evidence="5" id="KW-1185">Reference proteome</keyword>
<dbReference type="PANTHER" id="PTHR21666">
    <property type="entry name" value="PEPTIDASE-RELATED"/>
    <property type="match status" value="1"/>
</dbReference>
<protein>
    <submittedName>
        <fullName evidence="4">M23 family metallopeptidase</fullName>
    </submittedName>
</protein>
<evidence type="ECO:0000256" key="1">
    <source>
        <dbReference type="ARBA" id="ARBA00022729"/>
    </source>
</evidence>
<organism evidence="4 5">
    <name type="scientific">Microvirga brassicacearum</name>
    <dbReference type="NCBI Taxonomy" id="2580413"/>
    <lineage>
        <taxon>Bacteria</taxon>
        <taxon>Pseudomonadati</taxon>
        <taxon>Pseudomonadota</taxon>
        <taxon>Alphaproteobacteria</taxon>
        <taxon>Hyphomicrobiales</taxon>
        <taxon>Methylobacteriaceae</taxon>
        <taxon>Microvirga</taxon>
    </lineage>
</organism>
<dbReference type="Gene3D" id="2.70.70.10">
    <property type="entry name" value="Glucose Permease (Domain IIA)"/>
    <property type="match status" value="1"/>
</dbReference>
<proteinExistence type="predicted"/>
<feature type="chain" id="PRO_5024272666" evidence="2">
    <location>
        <begin position="18"/>
        <end position="326"/>
    </location>
</feature>